<sequence length="120" mass="13354">PYESSNVWLTLAYGSARRLRLFSCLPCSTPFLPIMDSTVTSTSSNFNHSILLLIVRITRLDHLHPIMCGERFAARCLWQPLVGVACTRITIKHSSALVPALFCPFEPTTHAANRTLSPIN</sequence>
<protein>
    <submittedName>
        <fullName evidence="1">Uncharacterized protein</fullName>
    </submittedName>
</protein>
<dbReference type="Proteomes" id="UP000465221">
    <property type="component" value="Unassembled WGS sequence"/>
</dbReference>
<feature type="non-terminal residue" evidence="1">
    <location>
        <position position="1"/>
    </location>
</feature>
<dbReference type="AlphaFoldDB" id="A0A8H3NB77"/>
<accession>A0A8H3NB77</accession>
<reference evidence="1 2" key="1">
    <citation type="submission" date="2020-01" db="EMBL/GenBank/DDBJ databases">
        <title>Draft genome sequence of Aspergillus udagawae IFM 46972.</title>
        <authorList>
            <person name="Takahashi H."/>
            <person name="Yaguchi T."/>
        </authorList>
    </citation>
    <scope>NUCLEOTIDE SEQUENCE [LARGE SCALE GENOMIC DNA]</scope>
    <source>
        <strain evidence="1 2">IFM 46972</strain>
    </source>
</reference>
<gene>
    <name evidence="1" type="ORF">IFM46972_02670</name>
</gene>
<proteinExistence type="predicted"/>
<evidence type="ECO:0000313" key="2">
    <source>
        <dbReference type="Proteomes" id="UP000465221"/>
    </source>
</evidence>
<name>A0A8H3NB77_9EURO</name>
<dbReference type="EMBL" id="BLKC01000013">
    <property type="protein sequence ID" value="GFF29578.1"/>
    <property type="molecule type" value="Genomic_DNA"/>
</dbReference>
<comment type="caution">
    <text evidence="1">The sequence shown here is derived from an EMBL/GenBank/DDBJ whole genome shotgun (WGS) entry which is preliminary data.</text>
</comment>
<organism evidence="1 2">
    <name type="scientific">Aspergillus udagawae</name>
    <dbReference type="NCBI Taxonomy" id="91492"/>
    <lineage>
        <taxon>Eukaryota</taxon>
        <taxon>Fungi</taxon>
        <taxon>Dikarya</taxon>
        <taxon>Ascomycota</taxon>
        <taxon>Pezizomycotina</taxon>
        <taxon>Eurotiomycetes</taxon>
        <taxon>Eurotiomycetidae</taxon>
        <taxon>Eurotiales</taxon>
        <taxon>Aspergillaceae</taxon>
        <taxon>Aspergillus</taxon>
        <taxon>Aspergillus subgen. Fumigati</taxon>
    </lineage>
</organism>
<evidence type="ECO:0000313" key="1">
    <source>
        <dbReference type="EMBL" id="GFF29578.1"/>
    </source>
</evidence>